<proteinExistence type="inferred from homology"/>
<dbReference type="PANTHER" id="PTHR33711">
    <property type="entry name" value="DIOXYGENASE, PUTATIVE (AFU_ORTHOLOGUE AFUA_2G02910)-RELATED"/>
    <property type="match status" value="1"/>
</dbReference>
<dbReference type="InterPro" id="IPR015889">
    <property type="entry name" value="Intradiol_dOase_core"/>
</dbReference>
<keyword evidence="7" id="KW-1185">Reference proteome</keyword>
<keyword evidence="3 6" id="KW-0560">Oxidoreductase</keyword>
<dbReference type="InterPro" id="IPR000627">
    <property type="entry name" value="Intradiol_dOase_C"/>
</dbReference>
<evidence type="ECO:0000313" key="7">
    <source>
        <dbReference type="Proteomes" id="UP001596011"/>
    </source>
</evidence>
<dbReference type="InterPro" id="IPR050770">
    <property type="entry name" value="Intradiol_RC_Dioxygenase"/>
</dbReference>
<evidence type="ECO:0000259" key="5">
    <source>
        <dbReference type="Pfam" id="PF00775"/>
    </source>
</evidence>
<feature type="region of interest" description="Disordered" evidence="4">
    <location>
        <begin position="202"/>
        <end position="223"/>
    </location>
</feature>
<evidence type="ECO:0000313" key="6">
    <source>
        <dbReference type="EMBL" id="MFC4630906.1"/>
    </source>
</evidence>
<dbReference type="SUPFAM" id="SSF49482">
    <property type="entry name" value="Aromatic compound dioxygenase"/>
    <property type="match status" value="1"/>
</dbReference>
<dbReference type="GO" id="GO:0018578">
    <property type="term" value="F:protocatechuate 3,4-dioxygenase activity"/>
    <property type="evidence" value="ECO:0007669"/>
    <property type="project" value="UniProtKB-EC"/>
</dbReference>
<evidence type="ECO:0000256" key="3">
    <source>
        <dbReference type="ARBA" id="ARBA00023002"/>
    </source>
</evidence>
<gene>
    <name evidence="6" type="primary">pcaG</name>
    <name evidence="6" type="ORF">ACFO6V_21850</name>
</gene>
<dbReference type="EC" id="1.13.11.3" evidence="6"/>
<dbReference type="RefSeq" id="WP_377139345.1">
    <property type="nucleotide sequence ID" value="NZ_JBHSFI010000007.1"/>
</dbReference>
<dbReference type="EMBL" id="JBHSFI010000007">
    <property type="protein sequence ID" value="MFC4630906.1"/>
    <property type="molecule type" value="Genomic_DNA"/>
</dbReference>
<feature type="domain" description="Intradiol ring-cleavage dioxygenases" evidence="5">
    <location>
        <begin position="28"/>
        <end position="109"/>
    </location>
</feature>
<sequence length="223" mass="23738">MSDPAARRLLPPTPGQTVGPFFGYALPYPHGNELVEAGAPGAVRLHGTVYDGAGVPVPDALIEIWQADPAGAVVRRSGSILRDGTFTGWGRAETDREGGYWFRTLRPGATEPGRAPFFAVTVFARGLQDRLFTRAYLPDAAASEPDALLGSLRPERRATLFAHDEPDGSLRYGVSCSLRFDIRLQGGRPGEEETVFLTYDRTDAPAPDTGAAAAAAGRDGIDA</sequence>
<dbReference type="Pfam" id="PF00775">
    <property type="entry name" value="Dioxygenase_C"/>
    <property type="match status" value="1"/>
</dbReference>
<protein>
    <submittedName>
        <fullName evidence="6">Protocatechuate 3,4-dioxygenase subunit alpha</fullName>
        <ecNumber evidence="6">1.13.11.3</ecNumber>
    </submittedName>
</protein>
<accession>A0ABV9HMP4</accession>
<dbReference type="Proteomes" id="UP001596011">
    <property type="component" value="Unassembled WGS sequence"/>
</dbReference>
<dbReference type="NCBIfam" id="TIGR02423">
    <property type="entry name" value="protocat_alph"/>
    <property type="match status" value="1"/>
</dbReference>
<reference evidence="7" key="1">
    <citation type="journal article" date="2019" name="Int. J. Syst. Evol. Microbiol.">
        <title>The Global Catalogue of Microorganisms (GCM) 10K type strain sequencing project: providing services to taxonomists for standard genome sequencing and annotation.</title>
        <authorList>
            <consortium name="The Broad Institute Genomics Platform"/>
            <consortium name="The Broad Institute Genome Sequencing Center for Infectious Disease"/>
            <person name="Wu L."/>
            <person name="Ma J."/>
        </authorList>
    </citation>
    <scope>NUCLEOTIDE SEQUENCE [LARGE SCALE GENOMIC DNA]</scope>
    <source>
        <strain evidence="7">CCUG 42722</strain>
    </source>
</reference>
<keyword evidence="2" id="KW-0223">Dioxygenase</keyword>
<evidence type="ECO:0000256" key="2">
    <source>
        <dbReference type="ARBA" id="ARBA00022964"/>
    </source>
</evidence>
<name>A0ABV9HMP4_9MICO</name>
<comment type="caution">
    <text evidence="6">The sequence shown here is derived from an EMBL/GenBank/DDBJ whole genome shotgun (WGS) entry which is preliminary data.</text>
</comment>
<evidence type="ECO:0000256" key="1">
    <source>
        <dbReference type="ARBA" id="ARBA00007825"/>
    </source>
</evidence>
<feature type="compositionally biased region" description="Low complexity" evidence="4">
    <location>
        <begin position="204"/>
        <end position="223"/>
    </location>
</feature>
<dbReference type="PANTHER" id="PTHR33711:SF9">
    <property type="entry name" value="PROTOCATECHUATE 3,4-DIOXYGENASE ALPHA CHAIN"/>
    <property type="match status" value="1"/>
</dbReference>
<organism evidence="6 7">
    <name type="scientific">Promicromonospora alba</name>
    <dbReference type="NCBI Taxonomy" id="1616110"/>
    <lineage>
        <taxon>Bacteria</taxon>
        <taxon>Bacillati</taxon>
        <taxon>Actinomycetota</taxon>
        <taxon>Actinomycetes</taxon>
        <taxon>Micrococcales</taxon>
        <taxon>Promicromonosporaceae</taxon>
        <taxon>Promicromonospora</taxon>
    </lineage>
</organism>
<dbReference type="Gene3D" id="2.60.130.10">
    <property type="entry name" value="Aromatic compound dioxygenase"/>
    <property type="match status" value="1"/>
</dbReference>
<evidence type="ECO:0000256" key="4">
    <source>
        <dbReference type="SAM" id="MobiDB-lite"/>
    </source>
</evidence>
<comment type="similarity">
    <text evidence="1">Belongs to the intradiol ring-cleavage dioxygenase family.</text>
</comment>
<dbReference type="InterPro" id="IPR012786">
    <property type="entry name" value="Protocat_dOase_a"/>
</dbReference>